<gene>
    <name evidence="1" type="ORF">ABVT11_05585</name>
</gene>
<dbReference type="InterPro" id="IPR029058">
    <property type="entry name" value="AB_hydrolase_fold"/>
</dbReference>
<dbReference type="EMBL" id="JBEWLZ010000002">
    <property type="protein sequence ID" value="MET1489288.1"/>
    <property type="molecule type" value="Genomic_DNA"/>
</dbReference>
<accession>A0ABV2CN40</accession>
<name>A0ABV2CN40_9RHOO</name>
<dbReference type="Gene3D" id="3.40.50.1820">
    <property type="entry name" value="alpha/beta hydrolase"/>
    <property type="match status" value="1"/>
</dbReference>
<reference evidence="1 2" key="1">
    <citation type="submission" date="2024-07" db="EMBL/GenBank/DDBJ databases">
        <title>Uliginosibacterium paludis KCTC:42655.</title>
        <authorList>
            <person name="Kim M.K."/>
        </authorList>
    </citation>
    <scope>NUCLEOTIDE SEQUENCE [LARGE SCALE GENOMIC DNA]</scope>
    <source>
        <strain evidence="1 2">KCTC 42655</strain>
    </source>
</reference>
<organism evidence="1 2">
    <name type="scientific">Uliginosibacterium paludis</name>
    <dbReference type="NCBI Taxonomy" id="1615952"/>
    <lineage>
        <taxon>Bacteria</taxon>
        <taxon>Pseudomonadati</taxon>
        <taxon>Pseudomonadota</taxon>
        <taxon>Betaproteobacteria</taxon>
        <taxon>Rhodocyclales</taxon>
        <taxon>Zoogloeaceae</taxon>
        <taxon>Uliginosibacterium</taxon>
    </lineage>
</organism>
<evidence type="ECO:0000313" key="1">
    <source>
        <dbReference type="EMBL" id="MET1489288.1"/>
    </source>
</evidence>
<evidence type="ECO:0008006" key="3">
    <source>
        <dbReference type="Google" id="ProtNLM"/>
    </source>
</evidence>
<evidence type="ECO:0000313" key="2">
    <source>
        <dbReference type="Proteomes" id="UP001548590"/>
    </source>
</evidence>
<comment type="caution">
    <text evidence="1">The sequence shown here is derived from an EMBL/GenBank/DDBJ whole genome shotgun (WGS) entry which is preliminary data.</text>
</comment>
<sequence>MLTLTDHLAPRPSRLVVLLPPAQTTPQDYLDQGFVAAVRERGIAADIWIPALDHSHVMAGEVVEQLDRHVLGPAQVAGYREIWLAGISLGAFNALLCAASREAQLAGLCLMAPYPGTGDILAEISAAGGPMAWAATPASEAGHERVFWRWLATRAPDNALPVWFGSGSEDRFIRKQMMLAQLLPADAVYLTPGGHDWPVWQVLWQHWLDHGPLAGLRTLA</sequence>
<dbReference type="Proteomes" id="UP001548590">
    <property type="component" value="Unassembled WGS sequence"/>
</dbReference>
<proteinExistence type="predicted"/>
<dbReference type="RefSeq" id="WP_345924540.1">
    <property type="nucleotide sequence ID" value="NZ_JBDIVF010000001.1"/>
</dbReference>
<dbReference type="SUPFAM" id="SSF53474">
    <property type="entry name" value="alpha/beta-Hydrolases"/>
    <property type="match status" value="1"/>
</dbReference>
<protein>
    <recommendedName>
        <fullName evidence="3">Alpha/beta hydrolase</fullName>
    </recommendedName>
</protein>
<keyword evidence="2" id="KW-1185">Reference proteome</keyword>